<accession>A0ABD1P0P9</accession>
<evidence type="ECO:0000313" key="1">
    <source>
        <dbReference type="EMBL" id="KAL2457452.1"/>
    </source>
</evidence>
<dbReference type="AlphaFoldDB" id="A0ABD1P0P9"/>
<dbReference type="InterPro" id="IPR007750">
    <property type="entry name" value="DUF674"/>
</dbReference>
<dbReference type="Pfam" id="PF05056">
    <property type="entry name" value="DUF674"/>
    <property type="match status" value="1"/>
</dbReference>
<proteinExistence type="predicted"/>
<dbReference type="EMBL" id="JBFOLJ010000040">
    <property type="protein sequence ID" value="KAL2457452.1"/>
    <property type="molecule type" value="Genomic_DNA"/>
</dbReference>
<dbReference type="PANTHER" id="PTHR33103:SF19">
    <property type="entry name" value="OS09G0544700 PROTEIN"/>
    <property type="match status" value="1"/>
</dbReference>
<sequence length="245" mass="27528">MAKSKVSLKLLIDKKNKRVLFAEAGKDFVDFIFHILALPLATVIRLLGKQEMVGCLGNLYDSIENLKDSYIQNSQNKNILLKPLAPIPITSVPLLLLNDKPTRKKFYRCSHCYCSSDYVADDPTATCPSCKHLMNKTMNYVDPSRLANKGSNEGQGFVKGVVTYMVMDDLTVKPTSGISSIALLNKLNVKELAELRQKEVILEMNEGLKLLKASLHTNEVLTTIFLNDEHETKNVTTSRKRVRKQ</sequence>
<dbReference type="Proteomes" id="UP001604277">
    <property type="component" value="Unassembled WGS sequence"/>
</dbReference>
<reference evidence="2" key="1">
    <citation type="submission" date="2024-07" db="EMBL/GenBank/DDBJ databases">
        <title>Two chromosome-level genome assemblies of Korean endemic species Abeliophyllum distichum and Forsythia ovata (Oleaceae).</title>
        <authorList>
            <person name="Jang H."/>
        </authorList>
    </citation>
    <scope>NUCLEOTIDE SEQUENCE [LARGE SCALE GENOMIC DNA]</scope>
</reference>
<name>A0ABD1P0P9_9LAMI</name>
<dbReference type="PANTHER" id="PTHR33103">
    <property type="entry name" value="OS01G0153900 PROTEIN"/>
    <property type="match status" value="1"/>
</dbReference>
<keyword evidence="2" id="KW-1185">Reference proteome</keyword>
<protein>
    <recommendedName>
        <fullName evidence="3">DUF674 domain-containing protein</fullName>
    </recommendedName>
</protein>
<evidence type="ECO:0008006" key="3">
    <source>
        <dbReference type="Google" id="ProtNLM"/>
    </source>
</evidence>
<evidence type="ECO:0000313" key="2">
    <source>
        <dbReference type="Proteomes" id="UP001604277"/>
    </source>
</evidence>
<gene>
    <name evidence="1" type="ORF">Fot_56266</name>
</gene>
<comment type="caution">
    <text evidence="1">The sequence shown here is derived from an EMBL/GenBank/DDBJ whole genome shotgun (WGS) entry which is preliminary data.</text>
</comment>
<organism evidence="1 2">
    <name type="scientific">Forsythia ovata</name>
    <dbReference type="NCBI Taxonomy" id="205694"/>
    <lineage>
        <taxon>Eukaryota</taxon>
        <taxon>Viridiplantae</taxon>
        <taxon>Streptophyta</taxon>
        <taxon>Embryophyta</taxon>
        <taxon>Tracheophyta</taxon>
        <taxon>Spermatophyta</taxon>
        <taxon>Magnoliopsida</taxon>
        <taxon>eudicotyledons</taxon>
        <taxon>Gunneridae</taxon>
        <taxon>Pentapetalae</taxon>
        <taxon>asterids</taxon>
        <taxon>lamiids</taxon>
        <taxon>Lamiales</taxon>
        <taxon>Oleaceae</taxon>
        <taxon>Forsythieae</taxon>
        <taxon>Forsythia</taxon>
    </lineage>
</organism>